<evidence type="ECO:0000256" key="1">
    <source>
        <dbReference type="ARBA" id="ARBA00004752"/>
    </source>
</evidence>
<feature type="active site" description="Nucleophile" evidence="6">
    <location>
        <position position="192"/>
    </location>
</feature>
<keyword evidence="5 6" id="KW-0961">Cell wall biogenesis/degradation</keyword>
<dbReference type="Pfam" id="PF03734">
    <property type="entry name" value="YkuD"/>
    <property type="match status" value="1"/>
</dbReference>
<evidence type="ECO:0000256" key="3">
    <source>
        <dbReference type="ARBA" id="ARBA00022960"/>
    </source>
</evidence>
<dbReference type="GO" id="GO:0008360">
    <property type="term" value="P:regulation of cell shape"/>
    <property type="evidence" value="ECO:0007669"/>
    <property type="project" value="UniProtKB-UniRule"/>
</dbReference>
<dbReference type="OrthoDB" id="9809748at2"/>
<accession>A0A2T0BG81</accession>
<proteinExistence type="predicted"/>
<evidence type="ECO:0000256" key="6">
    <source>
        <dbReference type="PROSITE-ProRule" id="PRU01373"/>
    </source>
</evidence>
<protein>
    <submittedName>
        <fullName evidence="8">L,D-transpeptidase catalytic domain</fullName>
    </submittedName>
</protein>
<keyword evidence="9" id="KW-1185">Reference proteome</keyword>
<dbReference type="Proteomes" id="UP000237798">
    <property type="component" value="Unassembled WGS sequence"/>
</dbReference>
<dbReference type="CDD" id="cd16913">
    <property type="entry name" value="YkuD_like"/>
    <property type="match status" value="1"/>
</dbReference>
<reference evidence="8 9" key="1">
    <citation type="submission" date="2018-03" db="EMBL/GenBank/DDBJ databases">
        <title>Genome sequence of Clostridium luticellarii DSM 29923.</title>
        <authorList>
            <person name="Poehlein A."/>
            <person name="Daniel R."/>
        </authorList>
    </citation>
    <scope>NUCLEOTIDE SEQUENCE [LARGE SCALE GENOMIC DNA]</scope>
    <source>
        <strain evidence="8 9">DSM 29923</strain>
    </source>
</reference>
<sequence>MKRDYRRFPFLFLIFGLIVIGTVSTVSIKKHTEAGGRHGIVHKTSLPEKNDREKIFFEKPEKFPNKTSIKIYKGKRILELYGDGHLVGRFKIGLGRNPQGKKEKEGDRKTPEGSYYICYINSQTKYTYFFGISYPNIEDAENALNKNIISKSQYEKIKYSAENKIQPPWNTPLGGAIGIHGGGSKYNWTYGCVALSNEDINILKEYASLKTPVDIYK</sequence>
<dbReference type="InterPro" id="IPR005490">
    <property type="entry name" value="LD_TPept_cat_dom"/>
</dbReference>
<dbReference type="GO" id="GO:0071555">
    <property type="term" value="P:cell wall organization"/>
    <property type="evidence" value="ECO:0007669"/>
    <property type="project" value="UniProtKB-UniRule"/>
</dbReference>
<dbReference type="InterPro" id="IPR038063">
    <property type="entry name" value="Transpep_catalytic_dom"/>
</dbReference>
<dbReference type="PROSITE" id="PS52029">
    <property type="entry name" value="LD_TPASE"/>
    <property type="match status" value="1"/>
</dbReference>
<dbReference type="PANTHER" id="PTHR36699">
    <property type="entry name" value="LD-TRANSPEPTIDASE"/>
    <property type="match status" value="1"/>
</dbReference>
<evidence type="ECO:0000313" key="8">
    <source>
        <dbReference type="EMBL" id="PRR82868.1"/>
    </source>
</evidence>
<name>A0A2T0BG81_9CLOT</name>
<dbReference type="AlphaFoldDB" id="A0A2T0BG81"/>
<evidence type="ECO:0000256" key="5">
    <source>
        <dbReference type="ARBA" id="ARBA00023316"/>
    </source>
</evidence>
<gene>
    <name evidence="8" type="ORF">CLLU_27540</name>
</gene>
<keyword evidence="3 6" id="KW-0133">Cell shape</keyword>
<evidence type="ECO:0000256" key="4">
    <source>
        <dbReference type="ARBA" id="ARBA00022984"/>
    </source>
</evidence>
<dbReference type="UniPathway" id="UPA00219"/>
<feature type="domain" description="L,D-TPase catalytic" evidence="7">
    <location>
        <begin position="67"/>
        <end position="216"/>
    </location>
</feature>
<dbReference type="GO" id="GO:0016740">
    <property type="term" value="F:transferase activity"/>
    <property type="evidence" value="ECO:0007669"/>
    <property type="project" value="UniProtKB-KW"/>
</dbReference>
<comment type="caution">
    <text evidence="8">The sequence shown here is derived from an EMBL/GenBank/DDBJ whole genome shotgun (WGS) entry which is preliminary data.</text>
</comment>
<evidence type="ECO:0000259" key="7">
    <source>
        <dbReference type="PROSITE" id="PS52029"/>
    </source>
</evidence>
<keyword evidence="2" id="KW-0808">Transferase</keyword>
<evidence type="ECO:0000256" key="2">
    <source>
        <dbReference type="ARBA" id="ARBA00022679"/>
    </source>
</evidence>
<organism evidence="8 9">
    <name type="scientific">Clostridium luticellarii</name>
    <dbReference type="NCBI Taxonomy" id="1691940"/>
    <lineage>
        <taxon>Bacteria</taxon>
        <taxon>Bacillati</taxon>
        <taxon>Bacillota</taxon>
        <taxon>Clostridia</taxon>
        <taxon>Eubacteriales</taxon>
        <taxon>Clostridiaceae</taxon>
        <taxon>Clostridium</taxon>
    </lineage>
</organism>
<evidence type="ECO:0000313" key="9">
    <source>
        <dbReference type="Proteomes" id="UP000237798"/>
    </source>
</evidence>
<keyword evidence="4 6" id="KW-0573">Peptidoglycan synthesis</keyword>
<feature type="active site" description="Proton donor/acceptor" evidence="6">
    <location>
        <position position="180"/>
    </location>
</feature>
<comment type="pathway">
    <text evidence="1 6">Cell wall biogenesis; peptidoglycan biosynthesis.</text>
</comment>
<dbReference type="GO" id="GO:0009252">
    <property type="term" value="P:peptidoglycan biosynthetic process"/>
    <property type="evidence" value="ECO:0007669"/>
    <property type="project" value="UniProtKB-UniPathway"/>
</dbReference>
<dbReference type="EMBL" id="PVXP01000050">
    <property type="protein sequence ID" value="PRR82868.1"/>
    <property type="molecule type" value="Genomic_DNA"/>
</dbReference>
<dbReference type="PANTHER" id="PTHR36699:SF1">
    <property type="entry name" value="L,D-TRANSPEPTIDASE YAFK-RELATED"/>
    <property type="match status" value="1"/>
</dbReference>
<dbReference type="RefSeq" id="WP_106010342.1">
    <property type="nucleotide sequence ID" value="NZ_JALCPJ010000011.1"/>
</dbReference>
<dbReference type="SUPFAM" id="SSF141523">
    <property type="entry name" value="L,D-transpeptidase catalytic domain-like"/>
    <property type="match status" value="1"/>
</dbReference>
<dbReference type="Gene3D" id="2.40.440.10">
    <property type="entry name" value="L,D-transpeptidase catalytic domain-like"/>
    <property type="match status" value="1"/>
</dbReference>